<feature type="chain" id="PRO_5046140486" description="S-layer family protein" evidence="1">
    <location>
        <begin position="24"/>
        <end position="768"/>
    </location>
</feature>
<accession>A0ABQ1JH94</accession>
<evidence type="ECO:0008006" key="4">
    <source>
        <dbReference type="Google" id="ProtNLM"/>
    </source>
</evidence>
<evidence type="ECO:0000313" key="3">
    <source>
        <dbReference type="Proteomes" id="UP000617555"/>
    </source>
</evidence>
<organism evidence="2 3">
    <name type="scientific">Shewanella inventionis</name>
    <dbReference type="NCBI Taxonomy" id="1738770"/>
    <lineage>
        <taxon>Bacteria</taxon>
        <taxon>Pseudomonadati</taxon>
        <taxon>Pseudomonadota</taxon>
        <taxon>Gammaproteobacteria</taxon>
        <taxon>Alteromonadales</taxon>
        <taxon>Shewanellaceae</taxon>
        <taxon>Shewanella</taxon>
    </lineage>
</organism>
<evidence type="ECO:0000256" key="1">
    <source>
        <dbReference type="SAM" id="SignalP"/>
    </source>
</evidence>
<feature type="signal peptide" evidence="1">
    <location>
        <begin position="1"/>
        <end position="23"/>
    </location>
</feature>
<dbReference type="EMBL" id="BMII01000024">
    <property type="protein sequence ID" value="GGB66277.1"/>
    <property type="molecule type" value="Genomic_DNA"/>
</dbReference>
<keyword evidence="1" id="KW-0732">Signal</keyword>
<reference evidence="3" key="1">
    <citation type="journal article" date="2019" name="Int. J. Syst. Evol. Microbiol.">
        <title>The Global Catalogue of Microorganisms (GCM) 10K type strain sequencing project: providing services to taxonomists for standard genome sequencing and annotation.</title>
        <authorList>
            <consortium name="The Broad Institute Genomics Platform"/>
            <consortium name="The Broad Institute Genome Sequencing Center for Infectious Disease"/>
            <person name="Wu L."/>
            <person name="Ma J."/>
        </authorList>
    </citation>
    <scope>NUCLEOTIDE SEQUENCE [LARGE SCALE GENOMIC DNA]</scope>
    <source>
        <strain evidence="3">CGMCC 1.15339</strain>
    </source>
</reference>
<keyword evidence="3" id="KW-1185">Reference proteome</keyword>
<sequence length="768" mass="78467">MKTSRTLYLSSALCLLAAAQVSADPLNPSGIEVTKAPSSSDIANERIDKAKAMFEEVEAAALNDYVNSGTWSSSLNVMASQGKYLGKITGPYGKNFEFVPQSDGTTQIKLQVDTAAQAKQIANLIGNGVASGTTVIKTVGTPAEGALRNSLLADYVDIDSTSKLKYQVDVDLNGNDLNNVNLLSTNSLNIGSGGVDLGTTSIKETSSGQLAFNANTTRFSKNLDVAGTLSANDLTVSNKITANTGEITTLNATTANINNLIGTNATVTNADIDDLIANTAKFQSAAAQTLQVSGLTTLANLVANKATFNGLVKSGSLQLSGSAVVNTLEAQGVTVENATITKAEVINLVSALANITTVYSDLVDTRQVISNYGQINDLYGVTADINSLVSNIVTAQTFDVTTLKALNSELQTATANTLSVLGSANIKSLTAETGVIKVLASDLATIKDLKSTTLTNTGKLTTGTLQVNSDANIKGNMTVAKKLTSKDLSVTNSATISGTTTTNTLRVNSNADIVGTTTTGNLSVTNNATAGTLNATTINTTDANVTNNLNTKNLTASGSMGIAGSLTSNSLATGNATINGKLVTQQLEAQVGEIATLNTTNANVSNNMTTRDLVVTSLATLNAANISNLVSTISSIGTASGSTLALTGDISAKNASLNSLDVSGKGSFGSIVARGDSSVTGNFTVGSNLTASSANITGTLTASNANLGTTTANTVTATGVIQGSDVQNNSGVSLNALKTGYDAHGNRIVTMEKWIADCKSKAVAECNR</sequence>
<comment type="caution">
    <text evidence="2">The sequence shown here is derived from an EMBL/GenBank/DDBJ whole genome shotgun (WGS) entry which is preliminary data.</text>
</comment>
<name>A0ABQ1JH94_9GAMM</name>
<gene>
    <name evidence="2" type="ORF">GCM10011607_28690</name>
</gene>
<dbReference type="RefSeq" id="WP_188740047.1">
    <property type="nucleotide sequence ID" value="NZ_BMII01000024.1"/>
</dbReference>
<protein>
    <recommendedName>
        <fullName evidence="4">S-layer family protein</fullName>
    </recommendedName>
</protein>
<proteinExistence type="predicted"/>
<evidence type="ECO:0000313" key="2">
    <source>
        <dbReference type="EMBL" id="GGB66277.1"/>
    </source>
</evidence>
<dbReference type="Proteomes" id="UP000617555">
    <property type="component" value="Unassembled WGS sequence"/>
</dbReference>